<organism evidence="2 3">
    <name type="scientific">Meleagris gallopavo</name>
    <name type="common">Wild turkey</name>
    <dbReference type="NCBI Taxonomy" id="9103"/>
    <lineage>
        <taxon>Eukaryota</taxon>
        <taxon>Metazoa</taxon>
        <taxon>Chordata</taxon>
        <taxon>Craniata</taxon>
        <taxon>Vertebrata</taxon>
        <taxon>Euteleostomi</taxon>
        <taxon>Archelosauria</taxon>
        <taxon>Archosauria</taxon>
        <taxon>Dinosauria</taxon>
        <taxon>Saurischia</taxon>
        <taxon>Theropoda</taxon>
        <taxon>Coelurosauria</taxon>
        <taxon>Aves</taxon>
        <taxon>Neognathae</taxon>
        <taxon>Galloanserae</taxon>
        <taxon>Galliformes</taxon>
        <taxon>Phasianidae</taxon>
        <taxon>Meleagridinae</taxon>
        <taxon>Meleagris</taxon>
    </lineage>
</organism>
<reference evidence="2" key="2">
    <citation type="submission" date="2025-08" db="UniProtKB">
        <authorList>
            <consortium name="Ensembl"/>
        </authorList>
    </citation>
    <scope>IDENTIFICATION</scope>
</reference>
<dbReference type="Ensembl" id="ENSMGAT00000036693.1">
    <property type="protein sequence ID" value="ENSMGAP00000032147.1"/>
    <property type="gene ID" value="ENSMGAG00000018979.1"/>
</dbReference>
<dbReference type="InterPro" id="IPR000477">
    <property type="entry name" value="RT_dom"/>
</dbReference>
<dbReference type="GeneTree" id="ENSGT00940000154136"/>
<dbReference type="AlphaFoldDB" id="A0A803YK49"/>
<feature type="domain" description="Reverse transcriptase" evidence="1">
    <location>
        <begin position="1"/>
        <end position="140"/>
    </location>
</feature>
<keyword evidence="3" id="KW-1185">Reference proteome</keyword>
<reference evidence="2 3" key="1">
    <citation type="journal article" date="2010" name="PLoS Biol.">
        <title>Multi-platform next-generation sequencing of the domestic turkey (Meleagris gallopavo): genome assembly and analysis.</title>
        <authorList>
            <person name="Dalloul R.A."/>
            <person name="Long J.A."/>
            <person name="Zimin A.V."/>
            <person name="Aslam L."/>
            <person name="Beal K."/>
            <person name="Blomberg L.A."/>
            <person name="Bouffard P."/>
            <person name="Burt D.W."/>
            <person name="Crasta O."/>
            <person name="Crooijmans R.P."/>
            <person name="Cooper K."/>
            <person name="Coulombe R.A."/>
            <person name="De S."/>
            <person name="Delany M.E."/>
            <person name="Dodgson J.B."/>
            <person name="Dong J.J."/>
            <person name="Evans C."/>
            <person name="Frederickson K.M."/>
            <person name="Flicek P."/>
            <person name="Florea L."/>
            <person name="Folkerts O."/>
            <person name="Groenen M.A."/>
            <person name="Harkins T.T."/>
            <person name="Herrero J."/>
            <person name="Hoffmann S."/>
            <person name="Megens H.J."/>
            <person name="Jiang A."/>
            <person name="de Jong P."/>
            <person name="Kaiser P."/>
            <person name="Kim H."/>
            <person name="Kim K.W."/>
            <person name="Kim S."/>
            <person name="Langenberger D."/>
            <person name="Lee M.K."/>
            <person name="Lee T."/>
            <person name="Mane S."/>
            <person name="Marcais G."/>
            <person name="Marz M."/>
            <person name="McElroy A.P."/>
            <person name="Modise T."/>
            <person name="Nefedov M."/>
            <person name="Notredame C."/>
            <person name="Paton I.R."/>
            <person name="Payne W.S."/>
            <person name="Pertea G."/>
            <person name="Prickett D."/>
            <person name="Puiu D."/>
            <person name="Qioa D."/>
            <person name="Raineri E."/>
            <person name="Ruffier M."/>
            <person name="Salzberg S.L."/>
            <person name="Schatz M.C."/>
            <person name="Scheuring C."/>
            <person name="Schmidt C.J."/>
            <person name="Schroeder S."/>
            <person name="Searle S.M."/>
            <person name="Smith E.J."/>
            <person name="Smith J."/>
            <person name="Sonstegard T.S."/>
            <person name="Stadler P.F."/>
            <person name="Tafer H."/>
            <person name="Tu Z.J."/>
            <person name="Van Tassell C.P."/>
            <person name="Vilella A.J."/>
            <person name="Williams K.P."/>
            <person name="Yorke J.A."/>
            <person name="Zhang L."/>
            <person name="Zhang H.B."/>
            <person name="Zhang X."/>
            <person name="Zhang Y."/>
            <person name="Reed K.M."/>
        </authorList>
    </citation>
    <scope>NUCLEOTIDE SEQUENCE [LARGE SCALE GENOMIC DNA]</scope>
</reference>
<evidence type="ECO:0000313" key="3">
    <source>
        <dbReference type="Proteomes" id="UP000001645"/>
    </source>
</evidence>
<dbReference type="Pfam" id="PF00078">
    <property type="entry name" value="RVT_1"/>
    <property type="match status" value="1"/>
</dbReference>
<accession>A0A803YK49</accession>
<reference evidence="2" key="3">
    <citation type="submission" date="2025-09" db="UniProtKB">
        <authorList>
            <consortium name="Ensembl"/>
        </authorList>
    </citation>
    <scope>IDENTIFICATION</scope>
</reference>
<sequence length="337" mass="38889">MEKLAAHGLNGCTLCWVKHWLDGQAQRVVVNGVGSRWRLVTSSVPQGSVLGPLLFNIFIDDLDEGIECTLNKFADDTKLGGSVDLPEGRRALQRDLDRLDRWAKVNGMYFKRAKCRVLHFGHNNPRQPYRLGEVWLESCLMERDLGVLMDSKLNMNQRCALVAKKANGILACIRNGVVSRTREVILPLYSALVRPHLEYCVQFWAPQYRKDVEVLEQVQRRATRLVKGLVNQPYEERLRELGLFSLGKRWLRRDVITLFQYLKGAYSESGVGLFSLVTGDKMRGNGLKLHQGKFRLDVRKHFFTERVVKHWNRLPREVVESPSLMCLRAVWRWCSEI</sequence>
<protein>
    <recommendedName>
        <fullName evidence="1">Reverse transcriptase domain-containing protein</fullName>
    </recommendedName>
</protein>
<dbReference type="PANTHER" id="PTHR33332">
    <property type="entry name" value="REVERSE TRANSCRIPTASE DOMAIN-CONTAINING PROTEIN"/>
    <property type="match status" value="1"/>
</dbReference>
<dbReference type="PROSITE" id="PS50878">
    <property type="entry name" value="RT_POL"/>
    <property type="match status" value="1"/>
</dbReference>
<proteinExistence type="predicted"/>
<dbReference type="InParanoid" id="A0A803YK49"/>
<evidence type="ECO:0000259" key="1">
    <source>
        <dbReference type="PROSITE" id="PS50878"/>
    </source>
</evidence>
<name>A0A803YK49_MELGA</name>
<evidence type="ECO:0000313" key="2">
    <source>
        <dbReference type="Ensembl" id="ENSMGAP00000032147.1"/>
    </source>
</evidence>
<dbReference type="Proteomes" id="UP000001645">
    <property type="component" value="Chromosome 6"/>
</dbReference>